<dbReference type="PATRIC" id="fig|1217649.3.peg.2966"/>
<sequence length="205" mass="23291">MNPVQHANISVKRRGGELEDYIDIHALIDSTKMLCTDNRHRILHTFWGVQEVIIPIFGHFFENSAGNSIEVKDLCEKDHLLVDFHHRFIPTIGDFVAAMQDIPTDGLAKRLEKFHSDVIDDPKLSATLLSPLSVTGQLKSLLITHNSWFINTILPMMGKGEAKFIDFDISPDFFFNPMRFEFWMDNGMAVPPSAAKLQDLKIKIA</sequence>
<accession>N9FDC0</accession>
<organism evidence="2 3">
    <name type="scientific">Acinetobacter beijerinckii ANC 3835</name>
    <dbReference type="NCBI Taxonomy" id="1217649"/>
    <lineage>
        <taxon>Bacteria</taxon>
        <taxon>Pseudomonadati</taxon>
        <taxon>Pseudomonadota</taxon>
        <taxon>Gammaproteobacteria</taxon>
        <taxon>Moraxellales</taxon>
        <taxon>Moraxellaceae</taxon>
        <taxon>Acinetobacter</taxon>
    </lineage>
</organism>
<evidence type="ECO:0000259" key="1">
    <source>
        <dbReference type="Pfam" id="PF21866"/>
    </source>
</evidence>
<dbReference type="EMBL" id="APQK01000017">
    <property type="protein sequence ID" value="ENW02869.1"/>
    <property type="molecule type" value="Genomic_DNA"/>
</dbReference>
<dbReference type="InterPro" id="IPR054061">
    <property type="entry name" value="DUF6915"/>
</dbReference>
<evidence type="ECO:0000313" key="2">
    <source>
        <dbReference type="EMBL" id="ENW02869.1"/>
    </source>
</evidence>
<dbReference type="HOGENOM" id="CLU_1340839_0_0_6"/>
<comment type="caution">
    <text evidence="2">The sequence shown here is derived from an EMBL/GenBank/DDBJ whole genome shotgun (WGS) entry which is preliminary data.</text>
</comment>
<feature type="domain" description="DUF6915" evidence="1">
    <location>
        <begin position="1"/>
        <end position="101"/>
    </location>
</feature>
<reference evidence="2 3" key="1">
    <citation type="submission" date="2013-02" db="EMBL/GenBank/DDBJ databases">
        <title>The Genome Sequence of Acinetobacter beijerinckii ANC 3835.</title>
        <authorList>
            <consortium name="The Broad Institute Genome Sequencing Platform"/>
            <consortium name="The Broad Institute Genome Sequencing Center for Infectious Disease"/>
            <person name="Cerqueira G."/>
            <person name="Feldgarden M."/>
            <person name="Courvalin P."/>
            <person name="Perichon B."/>
            <person name="Grillot-Courvalin C."/>
            <person name="Clermont D."/>
            <person name="Rocha E."/>
            <person name="Yoon E.-J."/>
            <person name="Nemec A."/>
            <person name="Walker B."/>
            <person name="Young S.K."/>
            <person name="Zeng Q."/>
            <person name="Gargeya S."/>
            <person name="Fitzgerald M."/>
            <person name="Haas B."/>
            <person name="Abouelleil A."/>
            <person name="Alvarado L."/>
            <person name="Arachchi H.M."/>
            <person name="Berlin A.M."/>
            <person name="Chapman S.B."/>
            <person name="Dewar J."/>
            <person name="Goldberg J."/>
            <person name="Griggs A."/>
            <person name="Gujja S."/>
            <person name="Hansen M."/>
            <person name="Howarth C."/>
            <person name="Imamovic A."/>
            <person name="Larimer J."/>
            <person name="McCowan C."/>
            <person name="Murphy C."/>
            <person name="Neiman D."/>
            <person name="Pearson M."/>
            <person name="Priest M."/>
            <person name="Roberts A."/>
            <person name="Saif S."/>
            <person name="Shea T."/>
            <person name="Sisk P."/>
            <person name="Sykes S."/>
            <person name="Wortman J."/>
            <person name="Nusbaum C."/>
            <person name="Birren B."/>
        </authorList>
    </citation>
    <scope>NUCLEOTIDE SEQUENCE [LARGE SCALE GENOMIC DNA]</scope>
    <source>
        <strain evidence="2 3">ANC 3835</strain>
    </source>
</reference>
<dbReference type="OrthoDB" id="68427at2"/>
<name>N9FDC0_9GAMM</name>
<evidence type="ECO:0000313" key="3">
    <source>
        <dbReference type="Proteomes" id="UP000018417"/>
    </source>
</evidence>
<protein>
    <recommendedName>
        <fullName evidence="1">DUF6915 domain-containing protein</fullName>
    </recommendedName>
</protein>
<dbReference type="Proteomes" id="UP000018417">
    <property type="component" value="Unassembled WGS sequence"/>
</dbReference>
<proteinExistence type="predicted"/>
<dbReference type="RefSeq" id="WP_005056066.1">
    <property type="nucleotide sequence ID" value="NZ_KB849761.1"/>
</dbReference>
<dbReference type="AlphaFoldDB" id="N9FDC0"/>
<gene>
    <name evidence="2" type="ORF">F934_03044</name>
</gene>
<dbReference type="Pfam" id="PF21866">
    <property type="entry name" value="DUF6915"/>
    <property type="match status" value="1"/>
</dbReference>